<protein>
    <recommendedName>
        <fullName evidence="6">Peptidyl-prolyl cis-trans isomerase</fullName>
        <ecNumber evidence="6">5.2.1.8</ecNumber>
    </recommendedName>
</protein>
<dbReference type="EMBL" id="JAACJS010000002">
    <property type="protein sequence ID" value="NCI48576.1"/>
    <property type="molecule type" value="Genomic_DNA"/>
</dbReference>
<feature type="signal peptide" evidence="7">
    <location>
        <begin position="1"/>
        <end position="20"/>
    </location>
</feature>
<evidence type="ECO:0000256" key="6">
    <source>
        <dbReference type="RuleBase" id="RU003915"/>
    </source>
</evidence>
<evidence type="ECO:0000256" key="3">
    <source>
        <dbReference type="ARBA" id="ARBA00023110"/>
    </source>
</evidence>
<comment type="catalytic activity">
    <reaction evidence="1 5 6">
        <text>[protein]-peptidylproline (omega=180) = [protein]-peptidylproline (omega=0)</text>
        <dbReference type="Rhea" id="RHEA:16237"/>
        <dbReference type="Rhea" id="RHEA-COMP:10747"/>
        <dbReference type="Rhea" id="RHEA-COMP:10748"/>
        <dbReference type="ChEBI" id="CHEBI:83833"/>
        <dbReference type="ChEBI" id="CHEBI:83834"/>
        <dbReference type="EC" id="5.2.1.8"/>
    </reaction>
</comment>
<evidence type="ECO:0000256" key="5">
    <source>
        <dbReference type="PROSITE-ProRule" id="PRU00277"/>
    </source>
</evidence>
<evidence type="ECO:0000313" key="10">
    <source>
        <dbReference type="Proteomes" id="UP000753802"/>
    </source>
</evidence>
<dbReference type="GO" id="GO:0016853">
    <property type="term" value="F:isomerase activity"/>
    <property type="evidence" value="ECO:0007669"/>
    <property type="project" value="UniProtKB-KW"/>
</dbReference>
<gene>
    <name evidence="9" type="ORF">GWC95_01485</name>
</gene>
<accession>A0ABW9ZUN8</accession>
<dbReference type="PROSITE" id="PS50059">
    <property type="entry name" value="FKBP_PPIASE"/>
    <property type="match status" value="1"/>
</dbReference>
<dbReference type="Pfam" id="PF00254">
    <property type="entry name" value="FKBP_C"/>
    <property type="match status" value="1"/>
</dbReference>
<dbReference type="InterPro" id="IPR000774">
    <property type="entry name" value="PPIase_FKBP_N"/>
</dbReference>
<comment type="similarity">
    <text evidence="2 6">Belongs to the FKBP-type PPIase family.</text>
</comment>
<dbReference type="InterPro" id="IPR001179">
    <property type="entry name" value="PPIase_FKBP_dom"/>
</dbReference>
<comment type="caution">
    <text evidence="9">The sequence shown here is derived from an EMBL/GenBank/DDBJ whole genome shotgun (WGS) entry which is preliminary data.</text>
</comment>
<organism evidence="9 10">
    <name type="scientific">Sediminibacterium roseum</name>
    <dbReference type="NCBI Taxonomy" id="1978412"/>
    <lineage>
        <taxon>Bacteria</taxon>
        <taxon>Pseudomonadati</taxon>
        <taxon>Bacteroidota</taxon>
        <taxon>Chitinophagia</taxon>
        <taxon>Chitinophagales</taxon>
        <taxon>Chitinophagaceae</taxon>
        <taxon>Sediminibacterium</taxon>
    </lineage>
</organism>
<evidence type="ECO:0000256" key="7">
    <source>
        <dbReference type="SAM" id="SignalP"/>
    </source>
</evidence>
<dbReference type="EC" id="5.2.1.8" evidence="6"/>
<evidence type="ECO:0000256" key="4">
    <source>
        <dbReference type="ARBA" id="ARBA00023235"/>
    </source>
</evidence>
<dbReference type="PANTHER" id="PTHR43811">
    <property type="entry name" value="FKBP-TYPE PEPTIDYL-PROLYL CIS-TRANS ISOMERASE FKPA"/>
    <property type="match status" value="1"/>
</dbReference>
<dbReference type="Gene3D" id="1.10.287.460">
    <property type="entry name" value="Peptidyl-prolyl cis-trans isomerase, FKBP-type, N-terminal domain"/>
    <property type="match status" value="1"/>
</dbReference>
<dbReference type="InterPro" id="IPR046357">
    <property type="entry name" value="PPIase_dom_sf"/>
</dbReference>
<keyword evidence="4 5" id="KW-0413">Isomerase</keyword>
<dbReference type="Proteomes" id="UP000753802">
    <property type="component" value="Unassembled WGS sequence"/>
</dbReference>
<keyword evidence="7" id="KW-0732">Signal</keyword>
<evidence type="ECO:0000256" key="1">
    <source>
        <dbReference type="ARBA" id="ARBA00000971"/>
    </source>
</evidence>
<sequence length="252" mass="26994">MKQLLIIVFALVTVSSFGQAKKPAGAAAKPAAKTSTATTNPFKNEVDSVSYSIGLLVAQNLKAQGFDKLNVALFQKAVTDATQNKKPLLTEDAVKNCVMGYQQKVQGAKQAEMAKENAAKGAVARKEGAAFLAENAKRPGVITTPYGWQYEVIKAGTEDTKPKLTDKVKVHYHGTLINGTIFDSSVDRGEPIVYPVNGFITGWQQALQMMTVGSKWKLYVPADLAYGDNPPGTSIPPGSTLVFEMELLGLAN</sequence>
<name>A0ABW9ZUN8_9BACT</name>
<evidence type="ECO:0000256" key="2">
    <source>
        <dbReference type="ARBA" id="ARBA00006577"/>
    </source>
</evidence>
<proteinExistence type="inferred from homology"/>
<dbReference type="InterPro" id="IPR036944">
    <property type="entry name" value="PPIase_FKBP_N_sf"/>
</dbReference>
<feature type="chain" id="PRO_5046835611" description="Peptidyl-prolyl cis-trans isomerase" evidence="7">
    <location>
        <begin position="21"/>
        <end position="252"/>
    </location>
</feature>
<evidence type="ECO:0000313" key="9">
    <source>
        <dbReference type="EMBL" id="NCI48576.1"/>
    </source>
</evidence>
<reference evidence="9 10" key="1">
    <citation type="submission" date="2020-01" db="EMBL/GenBank/DDBJ databases">
        <title>Genome analysis.</title>
        <authorList>
            <person name="Wu S."/>
            <person name="Wang G."/>
        </authorList>
    </citation>
    <scope>NUCLEOTIDE SEQUENCE [LARGE SCALE GENOMIC DNA]</scope>
    <source>
        <strain evidence="9 10">SYL130</strain>
    </source>
</reference>
<dbReference type="Gene3D" id="3.10.50.40">
    <property type="match status" value="1"/>
</dbReference>
<dbReference type="SUPFAM" id="SSF54534">
    <property type="entry name" value="FKBP-like"/>
    <property type="match status" value="1"/>
</dbReference>
<dbReference type="Pfam" id="PF01346">
    <property type="entry name" value="FKBP_N"/>
    <property type="match status" value="1"/>
</dbReference>
<feature type="domain" description="PPIase FKBP-type" evidence="8">
    <location>
        <begin position="165"/>
        <end position="251"/>
    </location>
</feature>
<dbReference type="PANTHER" id="PTHR43811:SF23">
    <property type="entry name" value="FKBP-TYPE 22 KDA PEPTIDYL-PROLYL CIS-TRANS ISOMERASE"/>
    <property type="match status" value="1"/>
</dbReference>
<dbReference type="RefSeq" id="WP_161816897.1">
    <property type="nucleotide sequence ID" value="NZ_JAACJS010000002.1"/>
</dbReference>
<keyword evidence="10" id="KW-1185">Reference proteome</keyword>
<evidence type="ECO:0000259" key="8">
    <source>
        <dbReference type="PROSITE" id="PS50059"/>
    </source>
</evidence>
<keyword evidence="3 5" id="KW-0697">Rotamase</keyword>